<feature type="region of interest" description="Disordered" evidence="1">
    <location>
        <begin position="98"/>
        <end position="122"/>
    </location>
</feature>
<gene>
    <name evidence="2" type="ORF">J437_LFUL003612</name>
</gene>
<dbReference type="AlphaFoldDB" id="A0A8K0KHI4"/>
<accession>A0A8K0KHI4</accession>
<sequence>MKEWMDSRGQLYSSKETKIELYQKIRKHKEARIFKVDQVFAKHGYFSSEALTNSNASSCDPSADRRSARSCKEAWCSERRERAALTRCPASAKLVQRLAPSARPPNQRRAANKQGNGEVGNKRDTWLRTGRARAYFPEETKQRALCIQTYKQIETSLSITKWNGKLNKSGKWKKWNKTQTRIGLVKMRHDVQTHCMMKTDPSSKRDMFPDPEAPAPPKGTCPCAEAPEPVPPDEAPLDTAVPVPPDPPPPILPPL</sequence>
<feature type="region of interest" description="Disordered" evidence="1">
    <location>
        <begin position="199"/>
        <end position="255"/>
    </location>
</feature>
<evidence type="ECO:0000313" key="2">
    <source>
        <dbReference type="EMBL" id="KAG8235329.1"/>
    </source>
</evidence>
<keyword evidence="3" id="KW-1185">Reference proteome</keyword>
<evidence type="ECO:0000313" key="3">
    <source>
        <dbReference type="Proteomes" id="UP000792457"/>
    </source>
</evidence>
<organism evidence="2 3">
    <name type="scientific">Ladona fulva</name>
    <name type="common">Scarce chaser dragonfly</name>
    <name type="synonym">Libellula fulva</name>
    <dbReference type="NCBI Taxonomy" id="123851"/>
    <lineage>
        <taxon>Eukaryota</taxon>
        <taxon>Metazoa</taxon>
        <taxon>Ecdysozoa</taxon>
        <taxon>Arthropoda</taxon>
        <taxon>Hexapoda</taxon>
        <taxon>Insecta</taxon>
        <taxon>Pterygota</taxon>
        <taxon>Palaeoptera</taxon>
        <taxon>Odonata</taxon>
        <taxon>Epiprocta</taxon>
        <taxon>Anisoptera</taxon>
        <taxon>Libelluloidea</taxon>
        <taxon>Libellulidae</taxon>
        <taxon>Ladona</taxon>
    </lineage>
</organism>
<evidence type="ECO:0000256" key="1">
    <source>
        <dbReference type="SAM" id="MobiDB-lite"/>
    </source>
</evidence>
<proteinExistence type="predicted"/>
<comment type="caution">
    <text evidence="2">The sequence shown here is derived from an EMBL/GenBank/DDBJ whole genome shotgun (WGS) entry which is preliminary data.</text>
</comment>
<feature type="compositionally biased region" description="Pro residues" evidence="1">
    <location>
        <begin position="242"/>
        <end position="255"/>
    </location>
</feature>
<reference evidence="2" key="2">
    <citation type="submission" date="2017-10" db="EMBL/GenBank/DDBJ databases">
        <title>Ladona fulva Genome sequencing and assembly.</title>
        <authorList>
            <person name="Murali S."/>
            <person name="Richards S."/>
            <person name="Bandaranaike D."/>
            <person name="Bellair M."/>
            <person name="Blankenburg K."/>
            <person name="Chao H."/>
            <person name="Dinh H."/>
            <person name="Doddapaneni H."/>
            <person name="Dugan-Rocha S."/>
            <person name="Elkadiri S."/>
            <person name="Gnanaolivu R."/>
            <person name="Hernandez B."/>
            <person name="Skinner E."/>
            <person name="Javaid M."/>
            <person name="Lee S."/>
            <person name="Li M."/>
            <person name="Ming W."/>
            <person name="Munidasa M."/>
            <person name="Muniz J."/>
            <person name="Nguyen L."/>
            <person name="Hughes D."/>
            <person name="Osuji N."/>
            <person name="Pu L.-L."/>
            <person name="Puazo M."/>
            <person name="Qu C."/>
            <person name="Quiroz J."/>
            <person name="Raj R."/>
            <person name="Weissenberger G."/>
            <person name="Xin Y."/>
            <person name="Zou X."/>
            <person name="Han Y."/>
            <person name="Worley K."/>
            <person name="Muzny D."/>
            <person name="Gibbs R."/>
        </authorList>
    </citation>
    <scope>NUCLEOTIDE SEQUENCE</scope>
    <source>
        <strain evidence="2">Sampled in the wild</strain>
    </source>
</reference>
<dbReference type="EMBL" id="KZ308899">
    <property type="protein sequence ID" value="KAG8235329.1"/>
    <property type="molecule type" value="Genomic_DNA"/>
</dbReference>
<name>A0A8K0KHI4_LADFU</name>
<dbReference type="Proteomes" id="UP000792457">
    <property type="component" value="Unassembled WGS sequence"/>
</dbReference>
<reference evidence="2" key="1">
    <citation type="submission" date="2013-04" db="EMBL/GenBank/DDBJ databases">
        <authorList>
            <person name="Qu J."/>
            <person name="Murali S.C."/>
            <person name="Bandaranaike D."/>
            <person name="Bellair M."/>
            <person name="Blankenburg K."/>
            <person name="Chao H."/>
            <person name="Dinh H."/>
            <person name="Doddapaneni H."/>
            <person name="Downs B."/>
            <person name="Dugan-Rocha S."/>
            <person name="Elkadiri S."/>
            <person name="Gnanaolivu R.D."/>
            <person name="Hernandez B."/>
            <person name="Javaid M."/>
            <person name="Jayaseelan J.C."/>
            <person name="Lee S."/>
            <person name="Li M."/>
            <person name="Ming W."/>
            <person name="Munidasa M."/>
            <person name="Muniz J."/>
            <person name="Nguyen L."/>
            <person name="Ongeri F."/>
            <person name="Osuji N."/>
            <person name="Pu L.-L."/>
            <person name="Puazo M."/>
            <person name="Qu C."/>
            <person name="Quiroz J."/>
            <person name="Raj R."/>
            <person name="Weissenberger G."/>
            <person name="Xin Y."/>
            <person name="Zou X."/>
            <person name="Han Y."/>
            <person name="Richards S."/>
            <person name="Worley K."/>
            <person name="Muzny D."/>
            <person name="Gibbs R."/>
        </authorList>
    </citation>
    <scope>NUCLEOTIDE SEQUENCE</scope>
    <source>
        <strain evidence="2">Sampled in the wild</strain>
    </source>
</reference>
<protein>
    <submittedName>
        <fullName evidence="2">Uncharacterized protein</fullName>
    </submittedName>
</protein>